<comment type="subcellular location">
    <subcellularLocation>
        <location evidence="1">Cell inner membrane</location>
        <topology evidence="1">Single-pass type II membrane protein</topology>
        <orientation evidence="1">Periplasmic side</orientation>
    </subcellularLocation>
</comment>
<evidence type="ECO:0000256" key="7">
    <source>
        <dbReference type="ARBA" id="ARBA00023186"/>
    </source>
</evidence>
<evidence type="ECO:0000256" key="11">
    <source>
        <dbReference type="PROSITE-ProRule" id="PRU00278"/>
    </source>
</evidence>
<dbReference type="PROSITE" id="PS50198">
    <property type="entry name" value="PPIC_PPIASE_2"/>
    <property type="match status" value="1"/>
</dbReference>
<dbReference type="InterPro" id="IPR000297">
    <property type="entry name" value="PPIase_PpiC"/>
</dbReference>
<keyword evidence="2" id="KW-1003">Cell membrane</keyword>
<evidence type="ECO:0000256" key="6">
    <source>
        <dbReference type="ARBA" id="ARBA00023136"/>
    </source>
</evidence>
<evidence type="ECO:0000256" key="2">
    <source>
        <dbReference type="ARBA" id="ARBA00022475"/>
    </source>
</evidence>
<keyword evidence="14" id="KW-1185">Reference proteome</keyword>
<dbReference type="Proteomes" id="UP000035860">
    <property type="component" value="Unassembled WGS sequence"/>
</dbReference>
<keyword evidence="6" id="KW-0472">Membrane</keyword>
<evidence type="ECO:0000256" key="9">
    <source>
        <dbReference type="ARBA" id="ARBA00040743"/>
    </source>
</evidence>
<evidence type="ECO:0000256" key="5">
    <source>
        <dbReference type="ARBA" id="ARBA00022989"/>
    </source>
</evidence>
<dbReference type="InterPro" id="IPR046357">
    <property type="entry name" value="PPIase_dom_sf"/>
</dbReference>
<dbReference type="EMBL" id="AOMT01000026">
    <property type="protein sequence ID" value="KDN24782.1"/>
    <property type="molecule type" value="Genomic_DNA"/>
</dbReference>
<sequence>MDKLRDFLQSWPGRITLGLIMVPMAFLGVQGIGGGSMSGNDLIKAGDSTIDLSVYQSELNRYRTQLLRNNDASLINEGAMADEVLESLINRALLQNQAHVLGMTVSDDEITRLIAQDEAFHQNGEFSNEVFASFLQHNNLTKDELFARFRTELSVRQLTASILGTAIYPAAQVSRLLDLQLEAREVWVHRLKWQDYAGAVSVSQAEIDEYYNANKDALIRPQTVDLAYIELTPLDVKVEAPTEDEINAQFSRYLQKNGLSDGRELAQILVADVDKANEVKAKLDNGESFEALAKQYSEDPSGAEGGNIGKYNPSVFGNDAGVVNAELANLKAGEVSQPVKTSFGYQIFKVTKAGDLSASDVRDELIQSAIDEKRQAAYNDLIAKINTMAVDGMGIADIAAEVNLPAKSIKSYQKENNITELSQPAVVAAAFDDFAIQDQSVSPNIILGDKTVWVQPTNYQEAKSLTLAEATEEIKARITKQKATKLALQTATQIADDAKVNGGQSLMTPNANFGITTRQNPQLSSQERSSLFLHKSGVNDIWAVETDAGASVIVGGPVSEQATAQISPVERAQAAMMIRDNIGQDQLSDYLQYLKDTTELTVNRDALGR</sequence>
<evidence type="ECO:0000256" key="8">
    <source>
        <dbReference type="ARBA" id="ARBA00038408"/>
    </source>
</evidence>
<dbReference type="OrthoDB" id="9812372at2"/>
<dbReference type="InterPro" id="IPR023058">
    <property type="entry name" value="PPIase_PpiC_CS"/>
</dbReference>
<dbReference type="SUPFAM" id="SSF109998">
    <property type="entry name" value="Triger factor/SurA peptide-binding domain-like"/>
    <property type="match status" value="1"/>
</dbReference>
<evidence type="ECO:0000256" key="3">
    <source>
        <dbReference type="ARBA" id="ARBA00022519"/>
    </source>
</evidence>
<keyword evidence="7" id="KW-0143">Chaperone</keyword>
<dbReference type="SUPFAM" id="SSF54534">
    <property type="entry name" value="FKBP-like"/>
    <property type="match status" value="1"/>
</dbReference>
<comment type="caution">
    <text evidence="13">The sequence shown here is derived from an EMBL/GenBank/DDBJ whole genome shotgun (WGS) entry which is preliminary data.</text>
</comment>
<dbReference type="InterPro" id="IPR027304">
    <property type="entry name" value="Trigger_fact/SurA_dom_sf"/>
</dbReference>
<dbReference type="Pfam" id="PF00639">
    <property type="entry name" value="Rotamase"/>
    <property type="match status" value="1"/>
</dbReference>
<dbReference type="InterPro" id="IPR052029">
    <property type="entry name" value="PpiD_chaperone"/>
</dbReference>
<dbReference type="RefSeq" id="WP_036366281.1">
    <property type="nucleotide sequence ID" value="NZ_AOMT01000026.1"/>
</dbReference>
<evidence type="ECO:0000259" key="12">
    <source>
        <dbReference type="PROSITE" id="PS50198"/>
    </source>
</evidence>
<evidence type="ECO:0000256" key="4">
    <source>
        <dbReference type="ARBA" id="ARBA00022692"/>
    </source>
</evidence>
<keyword evidence="4" id="KW-0812">Transmembrane</keyword>
<keyword evidence="3" id="KW-0997">Cell inner membrane</keyword>
<keyword evidence="11" id="KW-0697">Rotamase</keyword>
<keyword evidence="5" id="KW-1133">Transmembrane helix</keyword>
<evidence type="ECO:0000256" key="1">
    <source>
        <dbReference type="ARBA" id="ARBA00004382"/>
    </source>
</evidence>
<dbReference type="GO" id="GO:0003755">
    <property type="term" value="F:peptidyl-prolyl cis-trans isomerase activity"/>
    <property type="evidence" value="ECO:0007669"/>
    <property type="project" value="UniProtKB-KW"/>
</dbReference>
<keyword evidence="11 13" id="KW-0413">Isomerase</keyword>
<dbReference type="eggNOG" id="COG0760">
    <property type="taxonomic scope" value="Bacteria"/>
</dbReference>
<dbReference type="PROSITE" id="PS01096">
    <property type="entry name" value="PPIC_PPIASE_1"/>
    <property type="match status" value="1"/>
</dbReference>
<dbReference type="Gene3D" id="3.10.50.40">
    <property type="match status" value="1"/>
</dbReference>
<feature type="domain" description="PpiC" evidence="12">
    <location>
        <begin position="260"/>
        <end position="352"/>
    </location>
</feature>
<name>A0A066UFY7_9GAMM</name>
<proteinExistence type="inferred from homology"/>
<dbReference type="PANTHER" id="PTHR47529">
    <property type="entry name" value="PEPTIDYL-PROLYL CIS-TRANS ISOMERASE D"/>
    <property type="match status" value="1"/>
</dbReference>
<accession>A0A066UFY7</accession>
<protein>
    <recommendedName>
        <fullName evidence="9">Periplasmic chaperone PpiD</fullName>
    </recommendedName>
    <alternativeName>
        <fullName evidence="10">Periplasmic folding chaperone</fullName>
    </alternativeName>
</protein>
<evidence type="ECO:0000256" key="10">
    <source>
        <dbReference type="ARBA" id="ARBA00042775"/>
    </source>
</evidence>
<comment type="similarity">
    <text evidence="8">Belongs to the PpiD chaperone family.</text>
</comment>
<gene>
    <name evidence="13" type="ORF">MBO_07443</name>
</gene>
<evidence type="ECO:0000313" key="14">
    <source>
        <dbReference type="Proteomes" id="UP000035860"/>
    </source>
</evidence>
<dbReference type="PANTHER" id="PTHR47529:SF1">
    <property type="entry name" value="PERIPLASMIC CHAPERONE PPID"/>
    <property type="match status" value="1"/>
</dbReference>
<organism evidence="13 14">
    <name type="scientific">Moraxella bovoculi 237</name>
    <dbReference type="NCBI Taxonomy" id="743974"/>
    <lineage>
        <taxon>Bacteria</taxon>
        <taxon>Pseudomonadati</taxon>
        <taxon>Pseudomonadota</taxon>
        <taxon>Gammaproteobacteria</taxon>
        <taxon>Moraxellales</taxon>
        <taxon>Moraxellaceae</taxon>
        <taxon>Moraxella</taxon>
    </lineage>
</organism>
<dbReference type="Pfam" id="PF13624">
    <property type="entry name" value="SurA_N_3"/>
    <property type="match status" value="1"/>
</dbReference>
<dbReference type="AlphaFoldDB" id="A0A066UFY7"/>
<reference evidence="13 14" key="1">
    <citation type="journal article" date="2014" name="Genome Announc.">
        <title>Draft Genome Sequence of Moraxella bovoculi Strain 237T (ATCC BAA-1259T) Isolated from a Calf with Infectious Bovine Keratoconjunctivitis.</title>
        <authorList>
            <person name="Calcutt M.J."/>
            <person name="Foecking M.F."/>
            <person name="Martin N.T."/>
            <person name="Mhlanga-Mutangadura T."/>
            <person name="Reilly T.J."/>
        </authorList>
    </citation>
    <scope>NUCLEOTIDE SEQUENCE [LARGE SCALE GENOMIC DNA]</scope>
    <source>
        <strain evidence="13 14">237</strain>
    </source>
</reference>
<dbReference type="GO" id="GO:0005886">
    <property type="term" value="C:plasma membrane"/>
    <property type="evidence" value="ECO:0007669"/>
    <property type="project" value="UniProtKB-SubCell"/>
</dbReference>
<dbReference type="Gene3D" id="1.10.4030.10">
    <property type="entry name" value="Porin chaperone SurA, peptide-binding domain"/>
    <property type="match status" value="1"/>
</dbReference>
<evidence type="ECO:0000313" key="13">
    <source>
        <dbReference type="EMBL" id="KDN24782.1"/>
    </source>
</evidence>